<feature type="region of interest" description="Disordered" evidence="1">
    <location>
        <begin position="105"/>
        <end position="126"/>
    </location>
</feature>
<keyword evidence="2" id="KW-1185">Reference proteome</keyword>
<dbReference type="AlphaFoldDB" id="A0A0N4ZNX6"/>
<evidence type="ECO:0000313" key="3">
    <source>
        <dbReference type="WBParaSite" id="PTRK_0001023900.1"/>
    </source>
</evidence>
<name>A0A0N4ZNX6_PARTI</name>
<sequence length="977" mass="113012">MDENWRNKFMECFDYPESKERVSELLLCLEKLTADMASRKVTINPHEFIQSISELVLKVNNLEQAIRLIFTGVKMNGVIVEKLYKEIISYKKLICFGVQEENQLTEEEERERKEREKIKRKEREMERKRNAWTSKTEELLKEFDEKREADNACSRFNFTREVIEALVDESNYDTIVHAKRKNYTNSFLERIPQNSDSGKIKRTKKKVERTRISTIHFDDAYFVTATSNYEEGNLNGLISLNARYDVSGLLIKINSKCIFKEEEYDLGKSGWFLRDFHTVLCECLKIMPSKELYRIHKCVPLKEVNSSSTSGFLCEKYVPMVDEINFDTSRNIFVNCIYIRSLSNEEAMNKFNIDGDLLEDLKMLTRGEGDFNSIMDKLKEAIPKKSTRELIWYDENFDITKKENLSKVFNPYDNFETIYMEFFECMTDFDEMKQGKYRKVVDSEFLTRYIYTRNDIPNDFINRPNKSRMVQSVNEFDLTEEINNLSLEFSTLDKDNEQPNESLDDIIGLDHNTIRSCRASSVLEEGIDRDTDVMEFDQQHRNVDQSYWSYVGGKRSTIRRPRSSTSTKSNKIIRKRTNSASGDIITPKSARILRSQSNSVSATPSNTRIKQEANLSQIEEDDEVNSVASPIKEVPTSDEEDHGDTQNESLNVEESTKNNDESRQNNDESFHDEDSDIEMSSVHNNIESSPTTLHTSRTNEEDGDETLRNLSPITTNDGDITICVDNDNIPSGRSSIRTPKPSQEIFNDEQNMTLNDEEDFVNYKGPFGNVFDEDELELRPIQSDKSPERVKNCVTEETAHSYGYMAMIHSDNANKIKCTTSVSIVNAPVVKLAIMDVLCNEDLQNGYYKDYCLIIKMLKNSESADFDSQNFKESFNNCEKFVGSLKRLKKSFRSTFQSRIKNPPPETVDINGDHSLHSLYHCVAAIVPQSKDSELHYLSFMNLLLHMNNKYSMTFVDAVSGFEVNGESPNMCFIRKV</sequence>
<accession>A0A0N4ZNX6</accession>
<organism evidence="2 3">
    <name type="scientific">Parastrongyloides trichosuri</name>
    <name type="common">Possum-specific nematode worm</name>
    <dbReference type="NCBI Taxonomy" id="131310"/>
    <lineage>
        <taxon>Eukaryota</taxon>
        <taxon>Metazoa</taxon>
        <taxon>Ecdysozoa</taxon>
        <taxon>Nematoda</taxon>
        <taxon>Chromadorea</taxon>
        <taxon>Rhabditida</taxon>
        <taxon>Tylenchina</taxon>
        <taxon>Panagrolaimomorpha</taxon>
        <taxon>Strongyloidoidea</taxon>
        <taxon>Strongyloididae</taxon>
        <taxon>Parastrongyloides</taxon>
    </lineage>
</organism>
<evidence type="ECO:0000256" key="1">
    <source>
        <dbReference type="SAM" id="MobiDB-lite"/>
    </source>
</evidence>
<feature type="compositionally biased region" description="Basic and acidic residues" evidence="1">
    <location>
        <begin position="110"/>
        <end position="126"/>
    </location>
</feature>
<feature type="compositionally biased region" description="Basic and acidic residues" evidence="1">
    <location>
        <begin position="654"/>
        <end position="669"/>
    </location>
</feature>
<feature type="region of interest" description="Disordered" evidence="1">
    <location>
        <begin position="554"/>
        <end position="609"/>
    </location>
</feature>
<proteinExistence type="predicted"/>
<reference evidence="3" key="1">
    <citation type="submission" date="2017-02" db="UniProtKB">
        <authorList>
            <consortium name="WormBaseParasite"/>
        </authorList>
    </citation>
    <scope>IDENTIFICATION</scope>
</reference>
<feature type="compositionally biased region" description="Polar residues" evidence="1">
    <location>
        <begin position="594"/>
        <end position="609"/>
    </location>
</feature>
<evidence type="ECO:0000313" key="2">
    <source>
        <dbReference type="Proteomes" id="UP000038045"/>
    </source>
</evidence>
<protein>
    <submittedName>
        <fullName evidence="3">CNDH2_C domain-containing protein</fullName>
    </submittedName>
</protein>
<dbReference type="WBParaSite" id="PTRK_0001023900.1">
    <property type="protein sequence ID" value="PTRK_0001023900.1"/>
    <property type="gene ID" value="PTRK_0001023900"/>
</dbReference>
<feature type="region of interest" description="Disordered" evidence="1">
    <location>
        <begin position="633"/>
        <end position="713"/>
    </location>
</feature>
<feature type="compositionally biased region" description="Polar residues" evidence="1">
    <location>
        <begin position="681"/>
        <end position="696"/>
    </location>
</feature>
<dbReference type="Proteomes" id="UP000038045">
    <property type="component" value="Unplaced"/>
</dbReference>